<dbReference type="SMART" id="SM00421">
    <property type="entry name" value="HTH_LUXR"/>
    <property type="match status" value="1"/>
</dbReference>
<proteinExistence type="predicted"/>
<dbReference type="PRINTS" id="PR00038">
    <property type="entry name" value="HTHLUXR"/>
</dbReference>
<keyword evidence="7" id="KW-1185">Reference proteome</keyword>
<dbReference type="Pfam" id="PF00196">
    <property type="entry name" value="GerE"/>
    <property type="match status" value="1"/>
</dbReference>
<dbReference type="InterPro" id="IPR001789">
    <property type="entry name" value="Sig_transdc_resp-reg_receiver"/>
</dbReference>
<evidence type="ECO:0000256" key="1">
    <source>
        <dbReference type="ARBA" id="ARBA00022553"/>
    </source>
</evidence>
<sequence>MNKKIRVMIVDDHTIIREGVRLMLGEVSDEFQVVGDAADGETALRLVEELQPDVVLMDLRMPSMDGITAIEQIRRCSPQVAILILTTYNEDDLMIRGLQAGACGYLLKDIRLDTLLNAIRAAARGEILMQPDIMARLLSYTTKSAPFEPRASHLSHQSAIDLTEREREVLIAVARGDRSKDIARHLGIAERTVRAYLTSIYTKLNVTSRASAITVAIRYGILSPNDERDENW</sequence>
<feature type="modified residue" description="4-aspartylphosphate" evidence="3">
    <location>
        <position position="58"/>
    </location>
</feature>
<dbReference type="InterPro" id="IPR011006">
    <property type="entry name" value="CheY-like_superfamily"/>
</dbReference>
<dbReference type="CDD" id="cd06170">
    <property type="entry name" value="LuxR_C_like"/>
    <property type="match status" value="1"/>
</dbReference>
<evidence type="ECO:0000256" key="2">
    <source>
        <dbReference type="ARBA" id="ARBA00023125"/>
    </source>
</evidence>
<gene>
    <name evidence="6" type="primary">ydfI_6</name>
    <name evidence="6" type="ORF">KSB_89470</name>
</gene>
<dbReference type="CDD" id="cd17535">
    <property type="entry name" value="REC_NarL-like"/>
    <property type="match status" value="1"/>
</dbReference>
<dbReference type="Pfam" id="PF00072">
    <property type="entry name" value="Response_reg"/>
    <property type="match status" value="1"/>
</dbReference>
<reference evidence="6 7" key="1">
    <citation type="journal article" date="2021" name="Int. J. Syst. Evol. Microbiol.">
        <title>Reticulibacter mediterranei gen. nov., sp. nov., within the new family Reticulibacteraceae fam. nov., and Ktedonospora formicarum gen. nov., sp. nov., Ktedonobacter robiniae sp. nov., Dictyobacter formicarum sp. nov. and Dictyobacter arantiisoli sp. nov., belonging to the class Ktedonobacteria.</title>
        <authorList>
            <person name="Yabe S."/>
            <person name="Zheng Y."/>
            <person name="Wang C.M."/>
            <person name="Sakai Y."/>
            <person name="Abe K."/>
            <person name="Yokota A."/>
            <person name="Donadio S."/>
            <person name="Cavaletti L."/>
            <person name="Monciardini P."/>
        </authorList>
    </citation>
    <scope>NUCLEOTIDE SEQUENCE [LARGE SCALE GENOMIC DNA]</scope>
    <source>
        <strain evidence="6 7">SOSP1-30</strain>
    </source>
</reference>
<evidence type="ECO:0000313" key="7">
    <source>
        <dbReference type="Proteomes" id="UP000654345"/>
    </source>
</evidence>
<dbReference type="PROSITE" id="PS00622">
    <property type="entry name" value="HTH_LUXR_1"/>
    <property type="match status" value="1"/>
</dbReference>
<evidence type="ECO:0000256" key="3">
    <source>
        <dbReference type="PROSITE-ProRule" id="PRU00169"/>
    </source>
</evidence>
<name>A0ABQ3V676_9CHLR</name>
<accession>A0ABQ3V676</accession>
<dbReference type="PROSITE" id="PS50110">
    <property type="entry name" value="RESPONSE_REGULATORY"/>
    <property type="match status" value="1"/>
</dbReference>
<dbReference type="SUPFAM" id="SSF52172">
    <property type="entry name" value="CheY-like"/>
    <property type="match status" value="1"/>
</dbReference>
<evidence type="ECO:0000259" key="4">
    <source>
        <dbReference type="PROSITE" id="PS50043"/>
    </source>
</evidence>
<dbReference type="InterPro" id="IPR058245">
    <property type="entry name" value="NreC/VraR/RcsB-like_REC"/>
</dbReference>
<dbReference type="PROSITE" id="PS50043">
    <property type="entry name" value="HTH_LUXR_2"/>
    <property type="match status" value="1"/>
</dbReference>
<feature type="domain" description="HTH luxR-type" evidence="4">
    <location>
        <begin position="155"/>
        <end position="220"/>
    </location>
</feature>
<dbReference type="PANTHER" id="PTHR43214">
    <property type="entry name" value="TWO-COMPONENT RESPONSE REGULATOR"/>
    <property type="match status" value="1"/>
</dbReference>
<dbReference type="Proteomes" id="UP000654345">
    <property type="component" value="Unassembled WGS sequence"/>
</dbReference>
<keyword evidence="2" id="KW-0238">DNA-binding</keyword>
<comment type="caution">
    <text evidence="6">The sequence shown here is derived from an EMBL/GenBank/DDBJ whole genome shotgun (WGS) entry which is preliminary data.</text>
</comment>
<feature type="domain" description="Response regulatory" evidence="5">
    <location>
        <begin position="6"/>
        <end position="123"/>
    </location>
</feature>
<organism evidence="6 7">
    <name type="scientific">Ktedonobacter robiniae</name>
    <dbReference type="NCBI Taxonomy" id="2778365"/>
    <lineage>
        <taxon>Bacteria</taxon>
        <taxon>Bacillati</taxon>
        <taxon>Chloroflexota</taxon>
        <taxon>Ktedonobacteria</taxon>
        <taxon>Ktedonobacterales</taxon>
        <taxon>Ktedonobacteraceae</taxon>
        <taxon>Ktedonobacter</taxon>
    </lineage>
</organism>
<dbReference type="InterPro" id="IPR000792">
    <property type="entry name" value="Tscrpt_reg_LuxR_C"/>
</dbReference>
<dbReference type="RefSeq" id="WP_201376580.1">
    <property type="nucleotide sequence ID" value="NZ_BNJG01000005.1"/>
</dbReference>
<evidence type="ECO:0000313" key="6">
    <source>
        <dbReference type="EMBL" id="GHO60472.1"/>
    </source>
</evidence>
<dbReference type="InterPro" id="IPR039420">
    <property type="entry name" value="WalR-like"/>
</dbReference>
<keyword evidence="1 3" id="KW-0597">Phosphoprotein</keyword>
<evidence type="ECO:0000259" key="5">
    <source>
        <dbReference type="PROSITE" id="PS50110"/>
    </source>
</evidence>
<dbReference type="Gene3D" id="3.40.50.2300">
    <property type="match status" value="1"/>
</dbReference>
<dbReference type="PANTHER" id="PTHR43214:SF37">
    <property type="entry name" value="TRANSCRIPTIONAL REGULATORY PROTEIN YDFI"/>
    <property type="match status" value="1"/>
</dbReference>
<dbReference type="SUPFAM" id="SSF46894">
    <property type="entry name" value="C-terminal effector domain of the bipartite response regulators"/>
    <property type="match status" value="1"/>
</dbReference>
<dbReference type="SMART" id="SM00448">
    <property type="entry name" value="REC"/>
    <property type="match status" value="1"/>
</dbReference>
<dbReference type="EMBL" id="BNJG01000005">
    <property type="protein sequence ID" value="GHO60472.1"/>
    <property type="molecule type" value="Genomic_DNA"/>
</dbReference>
<protein>
    <submittedName>
        <fullName evidence="6">Transcriptional regulatory protein YdfI</fullName>
    </submittedName>
</protein>
<dbReference type="InterPro" id="IPR016032">
    <property type="entry name" value="Sig_transdc_resp-reg_C-effctor"/>
</dbReference>